<accession>A0ABP9FVN0</accession>
<comment type="caution">
    <text evidence="7">The sequence shown here is derived from an EMBL/GenBank/DDBJ whole genome shotgun (WGS) entry which is preliminary data.</text>
</comment>
<feature type="transmembrane region" description="Helical" evidence="6">
    <location>
        <begin position="36"/>
        <end position="59"/>
    </location>
</feature>
<comment type="subcellular location">
    <subcellularLocation>
        <location evidence="1">Cell membrane</location>
        <topology evidence="1">Multi-pass membrane protein</topology>
    </subcellularLocation>
</comment>
<dbReference type="Pfam" id="PF01810">
    <property type="entry name" value="LysE"/>
    <property type="match status" value="1"/>
</dbReference>
<sequence length="211" mass="21677">MVDVAVLPAFIAVILLFLIPPGPDMAFMVAVGLEKGSGAAVSAILGIGTGMSLYAAGAVAGIGRLAEEHPLIFDLVKILGAGYLIWLAIGTIRSARRTTTTHKSNLTTRPYVRGLAISLTNPKIILFFVAVLPQFIGDAQNTALQLAMLGAVNVLMEVILYGAIGVLAGTFNARFENSGRGGAVLSYIAAAVYLGLAGVALADVVSGALLP</sequence>
<keyword evidence="2" id="KW-1003">Cell membrane</keyword>
<reference evidence="8" key="1">
    <citation type="journal article" date="2019" name="Int. J. Syst. Evol. Microbiol.">
        <title>The Global Catalogue of Microorganisms (GCM) 10K type strain sequencing project: providing services to taxonomists for standard genome sequencing and annotation.</title>
        <authorList>
            <consortium name="The Broad Institute Genomics Platform"/>
            <consortium name="The Broad Institute Genome Sequencing Center for Infectious Disease"/>
            <person name="Wu L."/>
            <person name="Ma J."/>
        </authorList>
    </citation>
    <scope>NUCLEOTIDE SEQUENCE [LARGE SCALE GENOMIC DNA]</scope>
    <source>
        <strain evidence="8">JCM 19129</strain>
    </source>
</reference>
<name>A0ABP9FVN0_9MICC</name>
<feature type="transmembrane region" description="Helical" evidence="6">
    <location>
        <begin position="144"/>
        <end position="164"/>
    </location>
</feature>
<dbReference type="Proteomes" id="UP001500368">
    <property type="component" value="Unassembled WGS sequence"/>
</dbReference>
<proteinExistence type="predicted"/>
<dbReference type="InterPro" id="IPR001123">
    <property type="entry name" value="LeuE-type"/>
</dbReference>
<evidence type="ECO:0000256" key="2">
    <source>
        <dbReference type="ARBA" id="ARBA00022475"/>
    </source>
</evidence>
<dbReference type="PIRSF" id="PIRSF006324">
    <property type="entry name" value="LeuE"/>
    <property type="match status" value="1"/>
</dbReference>
<feature type="transmembrane region" description="Helical" evidence="6">
    <location>
        <begin position="71"/>
        <end position="92"/>
    </location>
</feature>
<organism evidence="7 8">
    <name type="scientific">Nesterenkonia rhizosphaerae</name>
    <dbReference type="NCBI Taxonomy" id="1348272"/>
    <lineage>
        <taxon>Bacteria</taxon>
        <taxon>Bacillati</taxon>
        <taxon>Actinomycetota</taxon>
        <taxon>Actinomycetes</taxon>
        <taxon>Micrococcales</taxon>
        <taxon>Micrococcaceae</taxon>
        <taxon>Nesterenkonia</taxon>
    </lineage>
</organism>
<evidence type="ECO:0000256" key="4">
    <source>
        <dbReference type="ARBA" id="ARBA00022989"/>
    </source>
</evidence>
<dbReference type="RefSeq" id="WP_345477212.1">
    <property type="nucleotide sequence ID" value="NZ_BAABLW010000007.1"/>
</dbReference>
<evidence type="ECO:0000313" key="7">
    <source>
        <dbReference type="EMBL" id="GAA4918402.1"/>
    </source>
</evidence>
<dbReference type="PANTHER" id="PTHR30086">
    <property type="entry name" value="ARGININE EXPORTER PROTEIN ARGO"/>
    <property type="match status" value="1"/>
</dbReference>
<keyword evidence="8" id="KW-1185">Reference proteome</keyword>
<feature type="transmembrane region" description="Helical" evidence="6">
    <location>
        <begin position="112"/>
        <end position="132"/>
    </location>
</feature>
<gene>
    <name evidence="7" type="ORF">GCM10025790_12510</name>
</gene>
<keyword evidence="5 6" id="KW-0472">Membrane</keyword>
<keyword evidence="3 6" id="KW-0812">Transmembrane</keyword>
<evidence type="ECO:0000256" key="5">
    <source>
        <dbReference type="ARBA" id="ARBA00023136"/>
    </source>
</evidence>
<protein>
    <submittedName>
        <fullName evidence="7">LysE family translocator</fullName>
    </submittedName>
</protein>
<dbReference type="PANTHER" id="PTHR30086:SF20">
    <property type="entry name" value="ARGININE EXPORTER PROTEIN ARGO-RELATED"/>
    <property type="match status" value="1"/>
</dbReference>
<evidence type="ECO:0000256" key="6">
    <source>
        <dbReference type="SAM" id="Phobius"/>
    </source>
</evidence>
<evidence type="ECO:0000256" key="3">
    <source>
        <dbReference type="ARBA" id="ARBA00022692"/>
    </source>
</evidence>
<feature type="transmembrane region" description="Helical" evidence="6">
    <location>
        <begin position="184"/>
        <end position="210"/>
    </location>
</feature>
<evidence type="ECO:0000313" key="8">
    <source>
        <dbReference type="Proteomes" id="UP001500368"/>
    </source>
</evidence>
<evidence type="ECO:0000256" key="1">
    <source>
        <dbReference type="ARBA" id="ARBA00004651"/>
    </source>
</evidence>
<dbReference type="EMBL" id="BAABLW010000007">
    <property type="protein sequence ID" value="GAA4918402.1"/>
    <property type="molecule type" value="Genomic_DNA"/>
</dbReference>
<keyword evidence="4 6" id="KW-1133">Transmembrane helix</keyword>